<accession>A0A1Z4ENW1</accession>
<sequence>MLEPNGEGVDGSSLHCMDRIWQWAWDRYGPRYSWAIMVLSFAAMLPPYLFWSLMVVAVGGPHRFLEAAAITVAAVATMAYLMVLPGQGRNHLVEQWAAGRGVDRAAALNDTYVWGRQMSVRTPISGAVGVALLLIVVGALSGANSSRLLQFGVMGAAVGIAVQLMGMHNVPEGALRPARKAVAGDTRVGDELPRSRPSFATWSNLSVLATTFVFTSGGALFASTLYVGSATPLLSIAIGAAGTLAFVPLTVGAIFSPSMLPIRDLAEGEGDPLGGTVAVRLGVGGSWSTVERTVG</sequence>
<name>A0A1Z4ENW1_9MYCO</name>
<dbReference type="KEGG" id="mshg:MSG_04451"/>
<proteinExistence type="predicted"/>
<evidence type="ECO:0000256" key="1">
    <source>
        <dbReference type="SAM" id="Phobius"/>
    </source>
</evidence>
<feature type="transmembrane region" description="Helical" evidence="1">
    <location>
        <begin position="64"/>
        <end position="83"/>
    </location>
</feature>
<feature type="transmembrane region" description="Helical" evidence="1">
    <location>
        <begin position="205"/>
        <end position="227"/>
    </location>
</feature>
<reference evidence="3" key="1">
    <citation type="submission" date="2017-06" db="EMBL/GenBank/DDBJ databases">
        <title>Complete Genome Sequence of Mycobacterium shigaense.</title>
        <authorList>
            <person name="Fukano H."/>
            <person name="Yoshida M."/>
            <person name="Kazumi Y."/>
            <person name="Ogura Y."/>
            <person name="Mitarai S."/>
            <person name="Hayashi T."/>
            <person name="Hoshino Y."/>
        </authorList>
    </citation>
    <scope>NUCLEOTIDE SEQUENCE [LARGE SCALE GENOMIC DNA]</scope>
    <source>
        <strain evidence="3">UN-152</strain>
    </source>
</reference>
<gene>
    <name evidence="2" type="ORF">MSG_04451</name>
</gene>
<keyword evidence="1" id="KW-1133">Transmembrane helix</keyword>
<keyword evidence="3" id="KW-1185">Reference proteome</keyword>
<feature type="transmembrane region" description="Helical" evidence="1">
    <location>
        <begin position="34"/>
        <end position="58"/>
    </location>
</feature>
<feature type="transmembrane region" description="Helical" evidence="1">
    <location>
        <begin position="124"/>
        <end position="143"/>
    </location>
</feature>
<feature type="transmembrane region" description="Helical" evidence="1">
    <location>
        <begin position="233"/>
        <end position="255"/>
    </location>
</feature>
<dbReference type="EMBL" id="AP018164">
    <property type="protein sequence ID" value="BAX94566.1"/>
    <property type="molecule type" value="Genomic_DNA"/>
</dbReference>
<feature type="transmembrane region" description="Helical" evidence="1">
    <location>
        <begin position="149"/>
        <end position="170"/>
    </location>
</feature>
<evidence type="ECO:0000313" key="3">
    <source>
        <dbReference type="Proteomes" id="UP000217736"/>
    </source>
</evidence>
<dbReference type="Proteomes" id="UP000217736">
    <property type="component" value="Chromosome"/>
</dbReference>
<keyword evidence="1" id="KW-0472">Membrane</keyword>
<evidence type="ECO:0000313" key="2">
    <source>
        <dbReference type="EMBL" id="BAX94566.1"/>
    </source>
</evidence>
<keyword evidence="1" id="KW-0812">Transmembrane</keyword>
<protein>
    <submittedName>
        <fullName evidence="2">Uncharacterized protein</fullName>
    </submittedName>
</protein>
<organism evidence="2 3">
    <name type="scientific">Mycobacterium shigaense</name>
    <dbReference type="NCBI Taxonomy" id="722731"/>
    <lineage>
        <taxon>Bacteria</taxon>
        <taxon>Bacillati</taxon>
        <taxon>Actinomycetota</taxon>
        <taxon>Actinomycetes</taxon>
        <taxon>Mycobacteriales</taxon>
        <taxon>Mycobacteriaceae</taxon>
        <taxon>Mycobacterium</taxon>
        <taxon>Mycobacterium simiae complex</taxon>
    </lineage>
</organism>
<dbReference type="AlphaFoldDB" id="A0A1Z4ENW1"/>